<proteinExistence type="inferred from homology"/>
<dbReference type="Proteomes" id="UP000717515">
    <property type="component" value="Unassembled WGS sequence"/>
</dbReference>
<dbReference type="Pfam" id="PF06886">
    <property type="entry name" value="TPX2"/>
    <property type="match status" value="1"/>
</dbReference>
<reference evidence="9" key="1">
    <citation type="submission" date="2021-07" db="EMBL/GenBank/DDBJ databases">
        <title>Draft genome of Mortierella alpina, strain LL118, isolated from an aspen leaf litter sample.</title>
        <authorList>
            <person name="Yang S."/>
            <person name="Vinatzer B.A."/>
        </authorList>
    </citation>
    <scope>NUCLEOTIDE SEQUENCE</scope>
    <source>
        <strain evidence="9">LL118</strain>
    </source>
</reference>
<dbReference type="CDD" id="cd22265">
    <property type="entry name" value="UDM1_RNF168"/>
    <property type="match status" value="1"/>
</dbReference>
<evidence type="ECO:0000313" key="10">
    <source>
        <dbReference type="Proteomes" id="UP000717515"/>
    </source>
</evidence>
<feature type="compositionally biased region" description="Acidic residues" evidence="6">
    <location>
        <begin position="2313"/>
        <end position="2357"/>
    </location>
</feature>
<feature type="compositionally biased region" description="Basic and acidic residues" evidence="6">
    <location>
        <begin position="660"/>
        <end position="672"/>
    </location>
</feature>
<feature type="region of interest" description="Disordered" evidence="6">
    <location>
        <begin position="945"/>
        <end position="1000"/>
    </location>
</feature>
<feature type="compositionally biased region" description="Basic and acidic residues" evidence="6">
    <location>
        <begin position="890"/>
        <end position="917"/>
    </location>
</feature>
<evidence type="ECO:0000256" key="4">
    <source>
        <dbReference type="ARBA" id="ARBA00023212"/>
    </source>
</evidence>
<feature type="transmembrane region" description="Helical" evidence="7">
    <location>
        <begin position="2080"/>
        <end position="2100"/>
    </location>
</feature>
<evidence type="ECO:0000256" key="3">
    <source>
        <dbReference type="ARBA" id="ARBA00022490"/>
    </source>
</evidence>
<dbReference type="SUPFAM" id="SSF82171">
    <property type="entry name" value="DPP6 N-terminal domain-like"/>
    <property type="match status" value="1"/>
</dbReference>
<dbReference type="PANTHER" id="PTHR14326:SF44">
    <property type="entry name" value="TARGETING PROTEIN FOR XKLP2"/>
    <property type="match status" value="1"/>
</dbReference>
<evidence type="ECO:0000259" key="8">
    <source>
        <dbReference type="Pfam" id="PF06886"/>
    </source>
</evidence>
<feature type="region of interest" description="Disordered" evidence="6">
    <location>
        <begin position="2267"/>
        <end position="2375"/>
    </location>
</feature>
<feature type="compositionally biased region" description="Low complexity" evidence="6">
    <location>
        <begin position="30"/>
        <end position="49"/>
    </location>
</feature>
<feature type="region of interest" description="Disordered" evidence="6">
    <location>
        <begin position="1"/>
        <end position="88"/>
    </location>
</feature>
<feature type="region of interest" description="Disordered" evidence="6">
    <location>
        <begin position="409"/>
        <end position="451"/>
    </location>
</feature>
<comment type="caution">
    <text evidence="9">The sequence shown here is derived from an EMBL/GenBank/DDBJ whole genome shotgun (WGS) entry which is preliminary data.</text>
</comment>
<dbReference type="EMBL" id="JAIFTL010000062">
    <property type="protein sequence ID" value="KAG9324607.1"/>
    <property type="molecule type" value="Genomic_DNA"/>
</dbReference>
<dbReference type="GO" id="GO:0005819">
    <property type="term" value="C:spindle"/>
    <property type="evidence" value="ECO:0007669"/>
    <property type="project" value="InterPro"/>
</dbReference>
<feature type="transmembrane region" description="Helical" evidence="7">
    <location>
        <begin position="2106"/>
        <end position="2128"/>
    </location>
</feature>
<keyword evidence="7" id="KW-0472">Membrane</keyword>
<name>A0A9P8CYK9_MORAP</name>
<keyword evidence="3" id="KW-0963">Cytoplasm</keyword>
<feature type="compositionally biased region" description="Low complexity" evidence="6">
    <location>
        <begin position="947"/>
        <end position="956"/>
    </location>
</feature>
<comment type="subcellular location">
    <subcellularLocation>
        <location evidence="1">Cytoplasm</location>
        <location evidence="1">Cytoskeleton</location>
    </subcellularLocation>
</comment>
<feature type="region of interest" description="Disordered" evidence="6">
    <location>
        <begin position="624"/>
        <end position="643"/>
    </location>
</feature>
<feature type="compositionally biased region" description="Basic and acidic residues" evidence="6">
    <location>
        <begin position="2358"/>
        <end position="2375"/>
    </location>
</feature>
<dbReference type="InterPro" id="IPR027329">
    <property type="entry name" value="TPX2_C"/>
</dbReference>
<evidence type="ECO:0000256" key="2">
    <source>
        <dbReference type="ARBA" id="ARBA00005885"/>
    </source>
</evidence>
<feature type="compositionally biased region" description="Basic and acidic residues" evidence="6">
    <location>
        <begin position="846"/>
        <end position="860"/>
    </location>
</feature>
<evidence type="ECO:0000256" key="6">
    <source>
        <dbReference type="SAM" id="MobiDB-lite"/>
    </source>
</evidence>
<feature type="domain" description="TPX2 C-terminal" evidence="8">
    <location>
        <begin position="758"/>
        <end position="831"/>
    </location>
</feature>
<keyword evidence="7" id="KW-0812">Transmembrane</keyword>
<keyword evidence="7" id="KW-1133">Transmembrane helix</keyword>
<gene>
    <name evidence="9" type="ORF">KVV02_004101</name>
</gene>
<organism evidence="9 10">
    <name type="scientific">Mortierella alpina</name>
    <name type="common">Oleaginous fungus</name>
    <name type="synonym">Mortierella renispora</name>
    <dbReference type="NCBI Taxonomy" id="64518"/>
    <lineage>
        <taxon>Eukaryota</taxon>
        <taxon>Fungi</taxon>
        <taxon>Fungi incertae sedis</taxon>
        <taxon>Mucoromycota</taxon>
        <taxon>Mortierellomycotina</taxon>
        <taxon>Mortierellomycetes</taxon>
        <taxon>Mortierellales</taxon>
        <taxon>Mortierellaceae</taxon>
        <taxon>Mortierella</taxon>
    </lineage>
</organism>
<keyword evidence="4" id="KW-0206">Cytoskeleton</keyword>
<feature type="region of interest" description="Disordered" evidence="6">
    <location>
        <begin position="890"/>
        <end position="925"/>
    </location>
</feature>
<feature type="compositionally biased region" description="Polar residues" evidence="6">
    <location>
        <begin position="285"/>
        <end position="298"/>
    </location>
</feature>
<feature type="compositionally biased region" description="Acidic residues" evidence="6">
    <location>
        <begin position="968"/>
        <end position="980"/>
    </location>
</feature>
<feature type="region of interest" description="Disordered" evidence="6">
    <location>
        <begin position="652"/>
        <end position="672"/>
    </location>
</feature>
<evidence type="ECO:0000313" key="9">
    <source>
        <dbReference type="EMBL" id="KAG9324607.1"/>
    </source>
</evidence>
<feature type="compositionally biased region" description="Polar residues" evidence="6">
    <location>
        <begin position="1"/>
        <end position="12"/>
    </location>
</feature>
<evidence type="ECO:0000256" key="1">
    <source>
        <dbReference type="ARBA" id="ARBA00004245"/>
    </source>
</evidence>
<sequence length="2417" mass="274934">MDSPSRQSSIIESPSLRKHRDMFPARHSRSSLPSFAPSSTTPLKSPSTPHSKRQEQSIFYSAEHDDSDGDQGHHSPSPAGPPVFKVPTFLSRRAAASSTSQAAGATLSVSALHLHQAAEMEDSLARLLDDHHQGETNASHQARVSMLKARKSLDSLRQSQRRSLDSIARSPSVKSVLPPRLRTTETEYDVSPSRTARLMSTPAASSFAGTPSRRGRDFDEQVHVSPENLATLEWLQQTANASDNDQNQYAAENTERLDQKYTRQTSIIDEEQEQQQYEDTIITNRRASSQRSYYNSPSGHRRSSQRAHDTYSEKENIPAYSDRTAPQGRPSPKSPKYIERVLEPRTPEPNHSVIEAESSLLEVAETTTTLTNELRGVYTKMQDFFSPETEAKLNGAISVIGSQKVSRVAKGLTSSTTKPRPLDFRSASVRRDYRTPSSAKHSSRPLTEPIPFNFSERLDRLQKRHTPHLVQKSGGRAWSTPRSTTVMQHKQHHRDEIAHRPSTPPVQSRTANEYQEMSKSPFIPLDQRKRLLAKSTNIHSEAKRPLTQPKSPVLLTRTRQKSNMDHHQEHLDHEATHHHGYRAHTLDRRIFEQGGISGVPKVTKQPLTVPKSPVFTKRRPAPLRSAVMPSKPNVHHSQQLDNGRIQTDITQRSLVSSAESARRLSEERQNRRHDLGLGHHSVRGRAQSAKPALTVPEPFSFVTDARGERYQEQFRNKLGKWRQIEKEQQFKALPLPEYPDMFVPMKSTKPLTHTEPVVLQTDRRAEEREVYEQERRRKEQLLQDMLAEKAREDELRELQELRELRKRLVPHPTPIRDYPRIEIHKSTRPLTIPHSPNIGEKRKRQMTLEREISSSHEDHYHHHQHQHQHAVPASTHGQYTREDLEQLERELQRERERAQDQDFERRRVSGTHLRDSGEQQQRQDLVRQEIERQRETDAYHRHELELQKQQQQRQQQYARRGYATPAAEDQEEVMNGYDDEEHGHSKRQRFPENDDPARAPPSFYPPAETVISIADTTSESNDAPEEPVTEAILLWRALMKETESKEAARRWYFKNKLGDEYDVPGSSVPLRPETVAMDDEEPWRALLPLKGEGDQDLPLGSYWLVFCVSWKDLNFDTLESIELDGNTGDLEGLTYSVDNLTKTILSKEDLKDIPTNDFTRLRLHRQINVDESAEAIYPKITITTTAGTETNPSFQLHYVELGSTNFRSSSGDKGRPDRFIRIGAYNSEPVTVSAYAFSELGNYAVTFHITPGMGHIDIWDLRRPSKKKLRGIPQPMTLPIASHSFKVAEEVIDTSLPGDLYFNAAISSTGSQVAVCSNADMGNGKALSLAVFRGNPTAPADHDLTKAWPLKRFTDISKDLVNTLGEITFRSTNPETSREQDERFFKFDGVSLEIYSTHGRWNRVFVLSAKIDWMARALTADSLFRSIRGRLMVYTGIKGLVSIWDYEAGKIISNISVPEDSKTVWASLSRDGSMVAVSVKGEIHAYDVATTIKIGVYKEALDESNRFQMDFGQDYLLTNNYETSDSEYSGVTNARSIVRVSDMSIIRTFSSYEELVLQTPQANGQPIFAFALGSIVNIHEFGDLLTPVEDSGCDIDCDIGNDITFQHVIDGDNLEFASDDGTVFQAKAFDVYAPRSSYTKLSITVEDDEGTVTQQGVICLGVARYYHEIFYVPSSSQLFVLASCYLHVWNLLVTDTSVCELAYVWKLQEDDPEHADDYASRTIKGVKTCSHGQRVQLILTANGWFRDGIELVPEKSDLPNDVMTVPMTAADTIKISEEDRLVQGVSILVTLYPGCDLSVKEGIIQYLKNHIRPSFKHPESTLVTISRTWTPANRTSLEAIVSRLLPTKRITWIPDTSLTKSTDPLAILLSTAETQPRVIGLVRVILDYCVSHANRTKNLAFMGPIFASMHELMEFFPEAAQECMSGISYIPAKQRSFIMDNHIIAHPPKVRMQFWNMDKKRLADSKNPILQLHESEAVPDPTNDKFTLPVFVAAFDALWNYKDNTNTKSKNDALAKTARPNGTTWWKTVYHMFLLKLQFRSHTYVECHNFSLEFFDNPAIAALVAYKWNTIGFMYWLLRFVFQCIFYFLVTVAALLQVYYKGPDKIHLAGVFIAIIVFGFTFLWLELLQASKNWNRYASIYNILDMIAYTVPVAASIDQLVILLKGDVTGNTRILSFSVLAVFIHAVSPLINVAFTKGDDSWRLVWIESRLRYIESAENMSYHIPGFRQSHNWFPKEIYYAATLQEVRAYREKYDLKASKNKDRDLLEDWGRDDSDEEEESQGAARTRKLGASQQDDDDASSTSVNGEAKENNEEEQQDQDGDNNEDEDDDDGWEDEEEEVVDVDGDEGEKEEAEDQDKDKDKDEGKDASAVKDLKVQVVKLQRQVSQQLKAQQEMHEQSQRQLQELRELLLAQNRA</sequence>
<feature type="region of interest" description="Disordered" evidence="6">
    <location>
        <begin position="266"/>
        <end position="335"/>
    </location>
</feature>
<protein>
    <recommendedName>
        <fullName evidence="8">TPX2 C-terminal domain-containing protein</fullName>
    </recommendedName>
</protein>
<feature type="coiled-coil region" evidence="5">
    <location>
        <begin position="764"/>
        <end position="807"/>
    </location>
</feature>
<dbReference type="PANTHER" id="PTHR14326">
    <property type="entry name" value="TARGETING PROTEIN FOR XKLP2"/>
    <property type="match status" value="1"/>
</dbReference>
<evidence type="ECO:0000256" key="7">
    <source>
        <dbReference type="SAM" id="Phobius"/>
    </source>
</evidence>
<dbReference type="GO" id="GO:0005874">
    <property type="term" value="C:microtubule"/>
    <property type="evidence" value="ECO:0007669"/>
    <property type="project" value="InterPro"/>
</dbReference>
<feature type="transmembrane region" description="Helical" evidence="7">
    <location>
        <begin position="2140"/>
        <end position="2162"/>
    </location>
</feature>
<feature type="region of interest" description="Disordered" evidence="6">
    <location>
        <begin position="826"/>
        <end position="875"/>
    </location>
</feature>
<feature type="compositionally biased region" description="Low complexity" evidence="6">
    <location>
        <begin position="274"/>
        <end position="283"/>
    </location>
</feature>
<feature type="compositionally biased region" description="Basic and acidic residues" evidence="6">
    <location>
        <begin position="306"/>
        <end position="316"/>
    </location>
</feature>
<dbReference type="GO" id="GO:0060236">
    <property type="term" value="P:regulation of mitotic spindle organization"/>
    <property type="evidence" value="ECO:0007669"/>
    <property type="project" value="InterPro"/>
</dbReference>
<comment type="similarity">
    <text evidence="2">Belongs to the TPX2 family.</text>
</comment>
<accession>A0A9P8CYK9</accession>
<dbReference type="InterPro" id="IPR009675">
    <property type="entry name" value="TPX2_fam"/>
</dbReference>
<keyword evidence="5" id="KW-0175">Coiled coil</keyword>
<feature type="region of interest" description="Disordered" evidence="6">
    <location>
        <begin position="151"/>
        <end position="220"/>
    </location>
</feature>
<feature type="transmembrane region" description="Helical" evidence="7">
    <location>
        <begin position="2174"/>
        <end position="2195"/>
    </location>
</feature>
<evidence type="ECO:0000256" key="5">
    <source>
        <dbReference type="SAM" id="Coils"/>
    </source>
</evidence>